<feature type="transmembrane region" description="Helical" evidence="1">
    <location>
        <begin position="69"/>
        <end position="91"/>
    </location>
</feature>
<dbReference type="Proteomes" id="UP000706891">
    <property type="component" value="Unassembled WGS sequence"/>
</dbReference>
<comment type="caution">
    <text evidence="2">The sequence shown here is derived from an EMBL/GenBank/DDBJ whole genome shotgun (WGS) entry which is preliminary data.</text>
</comment>
<evidence type="ECO:0000256" key="1">
    <source>
        <dbReference type="SAM" id="Phobius"/>
    </source>
</evidence>
<organism evidence="2 3">
    <name type="scientific">Marseilla massiliensis</name>
    <dbReference type="NCBI Taxonomy" id="1841864"/>
    <lineage>
        <taxon>Bacteria</taxon>
        <taxon>Pseudomonadati</taxon>
        <taxon>Bacteroidota</taxon>
        <taxon>Bacteroidia</taxon>
        <taxon>Bacteroidales</taxon>
        <taxon>Prevotellaceae</taxon>
        <taxon>Marseilla</taxon>
    </lineage>
</organism>
<keyword evidence="1" id="KW-0472">Membrane</keyword>
<dbReference type="EMBL" id="JACJJG010000041">
    <property type="protein sequence ID" value="MBM6673884.1"/>
    <property type="molecule type" value="Genomic_DNA"/>
</dbReference>
<reference evidence="2" key="2">
    <citation type="journal article" date="2021" name="Sci. Rep.">
        <title>The distribution of antibiotic resistance genes in chicken gut microbiota commensals.</title>
        <authorList>
            <person name="Juricova H."/>
            <person name="Matiasovicova J."/>
            <person name="Kubasova T."/>
            <person name="Cejkova D."/>
            <person name="Rychlik I."/>
        </authorList>
    </citation>
    <scope>NUCLEOTIDE SEQUENCE</scope>
    <source>
        <strain evidence="2">An824</strain>
    </source>
</reference>
<sequence length="97" mass="11657">MGLFNQRKPRPFRHRYMFVDERKERIRDIEEKAKAELGMKADGRQEHERIQGMFINATRHVRKRRERKLAGGFVLTYGVIVVLLIMLFAIWKILLTM</sequence>
<keyword evidence="3" id="KW-1185">Reference proteome</keyword>
<evidence type="ECO:0000313" key="3">
    <source>
        <dbReference type="Proteomes" id="UP000706891"/>
    </source>
</evidence>
<reference evidence="2" key="1">
    <citation type="submission" date="2020-08" db="EMBL/GenBank/DDBJ databases">
        <authorList>
            <person name="Cejkova D."/>
            <person name="Kubasova T."/>
            <person name="Jahodarova E."/>
            <person name="Rychlik I."/>
        </authorList>
    </citation>
    <scope>NUCLEOTIDE SEQUENCE</scope>
    <source>
        <strain evidence="2">An824</strain>
    </source>
</reference>
<gene>
    <name evidence="2" type="ORF">H6A34_08345</name>
</gene>
<dbReference type="RefSeq" id="WP_021948437.1">
    <property type="nucleotide sequence ID" value="NZ_JACJJG010000041.1"/>
</dbReference>
<keyword evidence="1" id="KW-1133">Transmembrane helix</keyword>
<name>A0A939B5Y6_9BACT</name>
<proteinExistence type="predicted"/>
<accession>A0A939B5Y6</accession>
<evidence type="ECO:0000313" key="2">
    <source>
        <dbReference type="EMBL" id="MBM6673884.1"/>
    </source>
</evidence>
<keyword evidence="1" id="KW-0812">Transmembrane</keyword>
<protein>
    <submittedName>
        <fullName evidence="2">Uncharacterized protein</fullName>
    </submittedName>
</protein>
<dbReference type="AlphaFoldDB" id="A0A939B5Y6"/>